<dbReference type="GO" id="GO:0006508">
    <property type="term" value="P:proteolysis"/>
    <property type="evidence" value="ECO:0007669"/>
    <property type="project" value="UniProtKB-KW"/>
</dbReference>
<accession>A0A7X2S413</accession>
<dbReference type="Proteomes" id="UP000434639">
    <property type="component" value="Unassembled WGS sequence"/>
</dbReference>
<feature type="domain" description="DUF2268" evidence="1">
    <location>
        <begin position="63"/>
        <end position="255"/>
    </location>
</feature>
<comment type="caution">
    <text evidence="2">The sequence shown here is derived from an EMBL/GenBank/DDBJ whole genome shotgun (WGS) entry which is preliminary data.</text>
</comment>
<gene>
    <name evidence="2" type="ORF">GKZ89_07480</name>
</gene>
<protein>
    <submittedName>
        <fullName evidence="2">Zn-dependent protease</fullName>
    </submittedName>
</protein>
<evidence type="ECO:0000313" key="3">
    <source>
        <dbReference type="Proteomes" id="UP000434639"/>
    </source>
</evidence>
<name>A0A7X2S413_9BACI</name>
<dbReference type="AlphaFoldDB" id="A0A7X2S413"/>
<sequence>MGVIATHQWFEKPLGTSELAEKLKPYFPDRSEKSIVPYLNLFGLYRSSQSAHRTMKQLKEEKLWEYVSKEMKKLQKKWDGPDPAVFLLPCDLNNAKIQRDHGGKSGLAFFDKLFLFLSPGVPKEELKGLLIHEYHHICRIEKFEKKEKDYTLTDVVIMEGLAENAVREMLGEGKTASWTRLYKDPQLKQFWKKHIVPNGKIKQDHRDFDKLMYGLGMYPNMLGYTAGYYAVEAYMKKTNADTKTLFTLPAEQIIKEMQLEDT</sequence>
<dbReference type="RefSeq" id="WP_155111785.1">
    <property type="nucleotide sequence ID" value="NZ_WMIB01000005.1"/>
</dbReference>
<evidence type="ECO:0000259" key="1">
    <source>
        <dbReference type="Pfam" id="PF10026"/>
    </source>
</evidence>
<dbReference type="GO" id="GO:0008233">
    <property type="term" value="F:peptidase activity"/>
    <property type="evidence" value="ECO:0007669"/>
    <property type="project" value="UniProtKB-KW"/>
</dbReference>
<keyword evidence="2" id="KW-0378">Hydrolase</keyword>
<reference evidence="2 3" key="1">
    <citation type="journal article" date="2017" name="Int. J. Syst. Evol. Microbiol.">
        <title>Bacillus mangrovi sp. nov., isolated from a sediment sample from a mangrove forest.</title>
        <authorList>
            <person name="Gupta V."/>
            <person name="Singh P.K."/>
            <person name="Korpole S."/>
            <person name="Tanuku N.R.S."/>
            <person name="Pinnaka A.K."/>
        </authorList>
    </citation>
    <scope>NUCLEOTIDE SEQUENCE [LARGE SCALE GENOMIC DNA]</scope>
    <source>
        <strain evidence="2 3">KCTC 33872</strain>
    </source>
</reference>
<dbReference type="OrthoDB" id="2449457at2"/>
<keyword evidence="3" id="KW-1185">Reference proteome</keyword>
<dbReference type="EMBL" id="WMIB01000005">
    <property type="protein sequence ID" value="MTH53252.1"/>
    <property type="molecule type" value="Genomic_DNA"/>
</dbReference>
<keyword evidence="2" id="KW-0645">Protease</keyword>
<dbReference type="InterPro" id="IPR018728">
    <property type="entry name" value="DUF2268"/>
</dbReference>
<evidence type="ECO:0000313" key="2">
    <source>
        <dbReference type="EMBL" id="MTH53252.1"/>
    </source>
</evidence>
<proteinExistence type="predicted"/>
<organism evidence="2 3">
    <name type="scientific">Metabacillus mangrovi</name>
    <dbReference type="NCBI Taxonomy" id="1491830"/>
    <lineage>
        <taxon>Bacteria</taxon>
        <taxon>Bacillati</taxon>
        <taxon>Bacillota</taxon>
        <taxon>Bacilli</taxon>
        <taxon>Bacillales</taxon>
        <taxon>Bacillaceae</taxon>
        <taxon>Metabacillus</taxon>
    </lineage>
</organism>
<dbReference type="Pfam" id="PF10026">
    <property type="entry name" value="DUF2268"/>
    <property type="match status" value="1"/>
</dbReference>